<feature type="compositionally biased region" description="Pro residues" evidence="2">
    <location>
        <begin position="453"/>
        <end position="462"/>
    </location>
</feature>
<evidence type="ECO:0000256" key="2">
    <source>
        <dbReference type="SAM" id="MobiDB-lite"/>
    </source>
</evidence>
<evidence type="ECO:0000313" key="4">
    <source>
        <dbReference type="Proteomes" id="UP000811619"/>
    </source>
</evidence>
<feature type="region of interest" description="Disordered" evidence="2">
    <location>
        <begin position="53"/>
        <end position="89"/>
    </location>
</feature>
<name>A0A8K0J4V1_9HYPO</name>
<feature type="region of interest" description="Disordered" evidence="2">
    <location>
        <begin position="442"/>
        <end position="487"/>
    </location>
</feature>
<evidence type="ECO:0000313" key="3">
    <source>
        <dbReference type="EMBL" id="KAG5922755.1"/>
    </source>
</evidence>
<sequence length="671" mass="75130">MMNRRQSSDHNSQCEDGKDWGTCSRREISRRNSYHVDRRSDLDRRQDINRSSIRRDFTRSDDGRSRSPTSLVNATGCGSSRKSDSPSFATMQQAGAASCPPWRELTELLCDKMWCRVQCEQEKKREKKLCDDRGRCPPGNPETTHYSDILRLQIERCQKTRKKWSDLMNTADDKLMAGIVQLMESHAPHMLTSAEAANSGVEKEKLDVKLESLRQTVDAWVKQGKQDQEENNKLSASTTFKLSATTAAQAKLSKETEELKKSLELERQRNDRLAKRLEDIEHKFNALSQEQDKLAQETASNSLSCGENMTECSGKMKQVMQRLDAISVNTITRGELSSALEQFDNVMAPPADASYTGRQEAEAQGLPNGHKTRNYLRQLSTALDHVSSSLGGNADGAVPQCIADLQDQVSSCAESTQSQFKEILMISQSLKTLEESISCLESAAREKQKQSPALPPAPPPPSSTTTTPLLPTPPPLPLSASHGVSQQDVDMQMTRLAATLTDSIQKNMQEKLAKVAEQLGSFIDKERREREQASHKADDSCSKVESLQQSVDELRKYTHDSSSKQDMMCDYLINQLKQHKEGMASFDSRLQHVAMEHAQTADEVAMQLRVVNTWQSNFTTKPLYLDIVNHITKTLPNGLIRQVAVLAARVDALESQLRMSEAATKRPRLTE</sequence>
<evidence type="ECO:0000256" key="1">
    <source>
        <dbReference type="SAM" id="Coils"/>
    </source>
</evidence>
<feature type="compositionally biased region" description="Basic and acidic residues" evidence="2">
    <location>
        <begin position="53"/>
        <end position="65"/>
    </location>
</feature>
<organism evidence="3 4">
    <name type="scientific">Claviceps africana</name>
    <dbReference type="NCBI Taxonomy" id="83212"/>
    <lineage>
        <taxon>Eukaryota</taxon>
        <taxon>Fungi</taxon>
        <taxon>Dikarya</taxon>
        <taxon>Ascomycota</taxon>
        <taxon>Pezizomycotina</taxon>
        <taxon>Sordariomycetes</taxon>
        <taxon>Hypocreomycetidae</taxon>
        <taxon>Hypocreales</taxon>
        <taxon>Clavicipitaceae</taxon>
        <taxon>Claviceps</taxon>
    </lineage>
</organism>
<accession>A0A8K0J4V1</accession>
<dbReference type="AlphaFoldDB" id="A0A8K0J4V1"/>
<proteinExistence type="predicted"/>
<gene>
    <name evidence="3" type="ORF">E4U42_005357</name>
</gene>
<keyword evidence="1" id="KW-0175">Coiled coil</keyword>
<feature type="region of interest" description="Disordered" evidence="2">
    <location>
        <begin position="351"/>
        <end position="370"/>
    </location>
</feature>
<protein>
    <submittedName>
        <fullName evidence="3">Uncharacterized protein</fullName>
    </submittedName>
</protein>
<feature type="region of interest" description="Disordered" evidence="2">
    <location>
        <begin position="1"/>
        <end position="21"/>
    </location>
</feature>
<reference evidence="3" key="1">
    <citation type="journal article" date="2020" name="bioRxiv">
        <title>Whole genome comparisons of ergot fungi reveals the divergence and evolution of species within the genus Claviceps are the result of varying mechanisms driving genome evolution and host range expansion.</title>
        <authorList>
            <person name="Wyka S.A."/>
            <person name="Mondo S.J."/>
            <person name="Liu M."/>
            <person name="Dettman J."/>
            <person name="Nalam V."/>
            <person name="Broders K.D."/>
        </authorList>
    </citation>
    <scope>NUCLEOTIDE SEQUENCE</scope>
    <source>
        <strain evidence="3">CCC 489</strain>
    </source>
</reference>
<dbReference type="Proteomes" id="UP000811619">
    <property type="component" value="Unassembled WGS sequence"/>
</dbReference>
<comment type="caution">
    <text evidence="3">The sequence shown here is derived from an EMBL/GenBank/DDBJ whole genome shotgun (WGS) entry which is preliminary data.</text>
</comment>
<feature type="compositionally biased region" description="Polar residues" evidence="2">
    <location>
        <begin position="66"/>
        <end position="89"/>
    </location>
</feature>
<dbReference type="OrthoDB" id="4959284at2759"/>
<feature type="coiled-coil region" evidence="1">
    <location>
        <begin position="249"/>
        <end position="297"/>
    </location>
</feature>
<keyword evidence="4" id="KW-1185">Reference proteome</keyword>
<dbReference type="EMBL" id="SRPY01000505">
    <property type="protein sequence ID" value="KAG5922755.1"/>
    <property type="molecule type" value="Genomic_DNA"/>
</dbReference>